<keyword evidence="1" id="KW-0732">Signal</keyword>
<dbReference type="Pfam" id="PF13432">
    <property type="entry name" value="TPR_16"/>
    <property type="match status" value="1"/>
</dbReference>
<sequence>MYLLLHKNTRLLSGVLFLSFFLLLSGCATAPQTKALFERSSMPVKPTVELTDVPFFPQEKYQCGPAALATVLNYQKIKVSPDALTPFIYVPERQGSFQLEVMAAARQYGQAAYVINPRMDTLLKEVEAGNPVLVLQNLGLESYPVWHFSVVVGYDLTTSQIILRSGTTRRWQTSLSNFEQTWLRSSYWGLVITDPSHLPATAEYSAWLKAAYDLESVQQFKAAEKAYQTATHSWPDQKNAWLALTNLYYQQGQTAKALALFNTILPDFSTSTEMWNNYAYVLQAEGCHKAAFEAAQCGLKLSPNDLNLQATLTEIRSNANQVASQPHCPNRVVCEPK</sequence>
<dbReference type="NCBIfam" id="NF033920">
    <property type="entry name" value="C39_PA2778_fam"/>
    <property type="match status" value="1"/>
</dbReference>
<organism evidence="3">
    <name type="scientific">Hydrogenovibrio crunogenus (strain DSM 25203 / XCL-2)</name>
    <name type="common">Thiomicrospira crunogena</name>
    <dbReference type="NCBI Taxonomy" id="317025"/>
    <lineage>
        <taxon>Bacteria</taxon>
        <taxon>Pseudomonadati</taxon>
        <taxon>Pseudomonadota</taxon>
        <taxon>Gammaproteobacteria</taxon>
        <taxon>Thiotrichales</taxon>
        <taxon>Piscirickettsiaceae</taxon>
        <taxon>Hydrogenovibrio</taxon>
    </lineage>
</organism>
<dbReference type="PROSITE" id="PS51257">
    <property type="entry name" value="PROKAR_LIPOPROTEIN"/>
    <property type="match status" value="1"/>
</dbReference>
<dbReference type="AlphaFoldDB" id="Q31J06"/>
<feature type="signal peptide" evidence="1">
    <location>
        <begin position="1"/>
        <end position="30"/>
    </location>
</feature>
<evidence type="ECO:0000256" key="1">
    <source>
        <dbReference type="SAM" id="SignalP"/>
    </source>
</evidence>
<feature type="chain" id="PRO_5004220458" description="Peptidase C39-like domain-containing protein" evidence="1">
    <location>
        <begin position="31"/>
        <end position="337"/>
    </location>
</feature>
<dbReference type="STRING" id="317025.Tcr_0271"/>
<dbReference type="InterPro" id="IPR011990">
    <property type="entry name" value="TPR-like_helical_dom_sf"/>
</dbReference>
<dbReference type="Gene3D" id="3.90.70.10">
    <property type="entry name" value="Cysteine proteinases"/>
    <property type="match status" value="1"/>
</dbReference>
<dbReference type="CDD" id="cd02549">
    <property type="entry name" value="Peptidase_C39A"/>
    <property type="match status" value="1"/>
</dbReference>
<feature type="domain" description="Peptidase C39-like" evidence="2">
    <location>
        <begin position="52"/>
        <end position="162"/>
    </location>
</feature>
<protein>
    <recommendedName>
        <fullName evidence="2">Peptidase C39-like domain-containing protein</fullName>
    </recommendedName>
</protein>
<dbReference type="InterPro" id="IPR039564">
    <property type="entry name" value="Peptidase_C39-like"/>
</dbReference>
<dbReference type="SUPFAM" id="SSF48452">
    <property type="entry name" value="TPR-like"/>
    <property type="match status" value="1"/>
</dbReference>
<dbReference type="EMBL" id="CP000109">
    <property type="protein sequence ID" value="ABB40867.1"/>
    <property type="molecule type" value="Genomic_DNA"/>
</dbReference>
<gene>
    <name evidence="3" type="ordered locus">Tcr_0271</name>
</gene>
<name>Q31J06_HYDCU</name>
<dbReference type="eggNOG" id="COG0457">
    <property type="taxonomic scope" value="Bacteria"/>
</dbReference>
<dbReference type="Gene3D" id="1.25.40.10">
    <property type="entry name" value="Tetratricopeptide repeat domain"/>
    <property type="match status" value="1"/>
</dbReference>
<dbReference type="InterPro" id="IPR039563">
    <property type="entry name" value="Peptidase_C39_single_dom"/>
</dbReference>
<dbReference type="HOGENOM" id="CLU_069114_0_0_6"/>
<accession>Q31J06</accession>
<dbReference type="Pfam" id="PF13529">
    <property type="entry name" value="Peptidase_C39_2"/>
    <property type="match status" value="1"/>
</dbReference>
<reference evidence="3" key="1">
    <citation type="submission" date="2006-07" db="EMBL/GenBank/DDBJ databases">
        <title>Complete sequence of Thiomicrospira crunogena XCL-2.</title>
        <authorList>
            <consortium name="US DOE Joint Genome Institute"/>
            <person name="Copeland A."/>
            <person name="Lucas S."/>
            <person name="Lapidus A."/>
            <person name="Barry K."/>
            <person name="Detter J.C."/>
            <person name="Glavina del Rio T."/>
            <person name="Hammon N."/>
            <person name="Israni S."/>
            <person name="Dalin E."/>
            <person name="Tice H."/>
            <person name="Pitluck S."/>
            <person name="Chain P."/>
            <person name="Malfatti S."/>
            <person name="Shin M."/>
            <person name="Vergez L."/>
            <person name="Schmutz J."/>
            <person name="Larimer F."/>
            <person name="Land M."/>
            <person name="Hauser L."/>
            <person name="Kyrpides N."/>
            <person name="Lykidis A."/>
            <person name="Scott K.M."/>
            <person name="Sievert S."/>
            <person name="Kerfeld C."/>
            <person name="Freyermuth S."/>
            <person name="Dobrinski K."/>
            <person name="Boller A."/>
            <person name="Fitzpatrick K."/>
            <person name="Thoma P."/>
            <person name="Moore J."/>
            <person name="Richardson P."/>
        </authorList>
    </citation>
    <scope>NUCLEOTIDE SEQUENCE</scope>
    <source>
        <strain evidence="3">XCL-2</strain>
    </source>
</reference>
<dbReference type="KEGG" id="tcx:Tcr_0271"/>
<evidence type="ECO:0000259" key="2">
    <source>
        <dbReference type="Pfam" id="PF13529"/>
    </source>
</evidence>
<proteinExistence type="predicted"/>
<evidence type="ECO:0000313" key="3">
    <source>
        <dbReference type="EMBL" id="ABB40867.1"/>
    </source>
</evidence>
<dbReference type="OrthoDB" id="5611441at2"/>
<dbReference type="eggNOG" id="COG3271">
    <property type="taxonomic scope" value="Bacteria"/>
</dbReference>